<evidence type="ECO:0000313" key="6">
    <source>
        <dbReference type="Proteomes" id="UP000246483"/>
    </source>
</evidence>
<dbReference type="InterPro" id="IPR011008">
    <property type="entry name" value="Dimeric_a/b-barrel"/>
</dbReference>
<keyword evidence="3" id="KW-0804">Transcription</keyword>
<dbReference type="SUPFAM" id="SSF54909">
    <property type="entry name" value="Dimeric alpha+beta barrel"/>
    <property type="match status" value="1"/>
</dbReference>
<evidence type="ECO:0000313" key="5">
    <source>
        <dbReference type="EMBL" id="PWW46909.1"/>
    </source>
</evidence>
<dbReference type="Gene3D" id="3.30.70.920">
    <property type="match status" value="1"/>
</dbReference>
<dbReference type="Pfam" id="PF01037">
    <property type="entry name" value="AsnC_trans_reg"/>
    <property type="match status" value="1"/>
</dbReference>
<dbReference type="InterPro" id="IPR011991">
    <property type="entry name" value="ArsR-like_HTH"/>
</dbReference>
<dbReference type="RefSeq" id="WP_019372911.1">
    <property type="nucleotide sequence ID" value="NZ_ALEE01000126.1"/>
</dbReference>
<dbReference type="Gene3D" id="1.10.10.10">
    <property type="entry name" value="Winged helix-like DNA-binding domain superfamily/Winged helix DNA-binding domain"/>
    <property type="match status" value="1"/>
</dbReference>
<dbReference type="PANTHER" id="PTHR30154:SF53">
    <property type="entry name" value="HTH-TYPE TRANSCRIPTIONAL REGULATOR LRPC"/>
    <property type="match status" value="1"/>
</dbReference>
<evidence type="ECO:0000256" key="3">
    <source>
        <dbReference type="ARBA" id="ARBA00023163"/>
    </source>
</evidence>
<feature type="domain" description="HTH asnC-type" evidence="4">
    <location>
        <begin position="16"/>
        <end position="78"/>
    </location>
</feature>
<dbReference type="SUPFAM" id="SSF46785">
    <property type="entry name" value="Winged helix' DNA-binding domain"/>
    <property type="match status" value="1"/>
</dbReference>
<dbReference type="InterPro" id="IPR019887">
    <property type="entry name" value="Tscrpt_reg_AsnC/Lrp_C"/>
</dbReference>
<dbReference type="PROSITE" id="PS50956">
    <property type="entry name" value="HTH_ASNC_2"/>
    <property type="match status" value="1"/>
</dbReference>
<dbReference type="CDD" id="cd00090">
    <property type="entry name" value="HTH_ARSR"/>
    <property type="match status" value="1"/>
</dbReference>
<protein>
    <submittedName>
        <fullName evidence="5">AsnC family transcriptional regulator</fullName>
    </submittedName>
</protein>
<dbReference type="GO" id="GO:0005829">
    <property type="term" value="C:cytosol"/>
    <property type="evidence" value="ECO:0007669"/>
    <property type="project" value="TreeGrafter"/>
</dbReference>
<dbReference type="PRINTS" id="PR00033">
    <property type="entry name" value="HTHASNC"/>
</dbReference>
<reference evidence="5 6" key="1">
    <citation type="submission" date="2018-05" db="EMBL/GenBank/DDBJ databases">
        <title>Genomic Encyclopedia of Type Strains, Phase IV (KMG-IV): sequencing the most valuable type-strain genomes for metagenomic binning, comparative biology and taxonomic classification.</title>
        <authorList>
            <person name="Goeker M."/>
        </authorList>
    </citation>
    <scope>NUCLEOTIDE SEQUENCE [LARGE SCALE GENOMIC DNA]</scope>
    <source>
        <strain evidence="5 6">DSM 26006</strain>
    </source>
</reference>
<dbReference type="Pfam" id="PF13412">
    <property type="entry name" value="HTH_24"/>
    <property type="match status" value="1"/>
</dbReference>
<dbReference type="PANTHER" id="PTHR30154">
    <property type="entry name" value="LEUCINE-RESPONSIVE REGULATORY PROTEIN"/>
    <property type="match status" value="1"/>
</dbReference>
<organism evidence="5 6">
    <name type="scientific">Melaminivora alkalimesophila</name>
    <dbReference type="NCBI Taxonomy" id="1165852"/>
    <lineage>
        <taxon>Bacteria</taxon>
        <taxon>Pseudomonadati</taxon>
        <taxon>Pseudomonadota</taxon>
        <taxon>Betaproteobacteria</taxon>
        <taxon>Burkholderiales</taxon>
        <taxon>Comamonadaceae</taxon>
        <taxon>Melaminivora</taxon>
    </lineage>
</organism>
<keyword evidence="1" id="KW-0805">Transcription regulation</keyword>
<comment type="caution">
    <text evidence="5">The sequence shown here is derived from an EMBL/GenBank/DDBJ whole genome shotgun (WGS) entry which is preliminary data.</text>
</comment>
<keyword evidence="2" id="KW-0238">DNA-binding</keyword>
<dbReference type="OrthoDB" id="5476at2"/>
<dbReference type="GO" id="GO:0043565">
    <property type="term" value="F:sequence-specific DNA binding"/>
    <property type="evidence" value="ECO:0007669"/>
    <property type="project" value="InterPro"/>
</dbReference>
<dbReference type="Proteomes" id="UP000246483">
    <property type="component" value="Unassembled WGS sequence"/>
</dbReference>
<evidence type="ECO:0000256" key="2">
    <source>
        <dbReference type="ARBA" id="ARBA00023125"/>
    </source>
</evidence>
<dbReference type="InterPro" id="IPR000485">
    <property type="entry name" value="AsnC-type_HTH_dom"/>
</dbReference>
<evidence type="ECO:0000259" key="4">
    <source>
        <dbReference type="PROSITE" id="PS50956"/>
    </source>
</evidence>
<dbReference type="AlphaFoldDB" id="A0A317RCE3"/>
<evidence type="ECO:0000256" key="1">
    <source>
        <dbReference type="ARBA" id="ARBA00023015"/>
    </source>
</evidence>
<gene>
    <name evidence="5" type="ORF">DFR36_103184</name>
</gene>
<dbReference type="InterPro" id="IPR036390">
    <property type="entry name" value="WH_DNA-bd_sf"/>
</dbReference>
<dbReference type="InterPro" id="IPR036388">
    <property type="entry name" value="WH-like_DNA-bd_sf"/>
</dbReference>
<sequence>MGLSPDSIPARAALRDQLDRDLVALLQANARESAADLARRLGVARTTVLARLARLEREGVIVGYTVRLRQDLDEHGVHAHVGIITSPKAGREVVRRLQGLPELRHLCSVSGEVDYIAQLHAESMPRLDALLDEIGEIEGVVRTTTSVVLAVRVDRRG</sequence>
<dbReference type="EMBL" id="QGUB01000003">
    <property type="protein sequence ID" value="PWW46909.1"/>
    <property type="molecule type" value="Genomic_DNA"/>
</dbReference>
<dbReference type="GO" id="GO:0043200">
    <property type="term" value="P:response to amino acid"/>
    <property type="evidence" value="ECO:0007669"/>
    <property type="project" value="TreeGrafter"/>
</dbReference>
<accession>A0A317RCE3</accession>
<dbReference type="SMART" id="SM00344">
    <property type="entry name" value="HTH_ASNC"/>
    <property type="match status" value="1"/>
</dbReference>
<proteinExistence type="predicted"/>
<name>A0A317RCE3_9BURK</name>
<dbReference type="GO" id="GO:0006355">
    <property type="term" value="P:regulation of DNA-templated transcription"/>
    <property type="evidence" value="ECO:0007669"/>
    <property type="project" value="UniProtKB-ARBA"/>
</dbReference>
<keyword evidence="6" id="KW-1185">Reference proteome</keyword>
<dbReference type="InterPro" id="IPR019888">
    <property type="entry name" value="Tscrpt_reg_AsnC-like"/>
</dbReference>